<proteinExistence type="predicted"/>
<keyword evidence="3" id="KW-1185">Reference proteome</keyword>
<evidence type="ECO:0008006" key="4">
    <source>
        <dbReference type="Google" id="ProtNLM"/>
    </source>
</evidence>
<dbReference type="PANTHER" id="PTHR38602">
    <property type="entry name" value="INNER MEMBRANE PROTEIN-RELATED"/>
    <property type="match status" value="1"/>
</dbReference>
<dbReference type="InterPro" id="IPR019201">
    <property type="entry name" value="DUF2065"/>
</dbReference>
<dbReference type="AlphaFoldDB" id="K6Y5G9"/>
<evidence type="ECO:0000256" key="1">
    <source>
        <dbReference type="SAM" id="Phobius"/>
    </source>
</evidence>
<protein>
    <recommendedName>
        <fullName evidence="4">DUF2065 domain-containing protein</fullName>
    </recommendedName>
</protein>
<dbReference type="eggNOG" id="COG3242">
    <property type="taxonomic scope" value="Bacteria"/>
</dbReference>
<dbReference type="STRING" id="493475.GARC_2244"/>
<evidence type="ECO:0000313" key="2">
    <source>
        <dbReference type="EMBL" id="GAC19211.1"/>
    </source>
</evidence>
<sequence length="79" mass="8732">MSLDVIIVAVLAEKPSQYMIQTILIAIALVLIVEGLGPMLFANKWQRFLHQVSQQPVNQLRTMGGILVTIGVVSLIYLL</sequence>
<keyword evidence="1" id="KW-0472">Membrane</keyword>
<comment type="caution">
    <text evidence="2">The sequence shown here is derived from an EMBL/GenBank/DDBJ whole genome shotgun (WGS) entry which is preliminary data.</text>
</comment>
<name>K6Y5G9_9ALTE</name>
<feature type="transmembrane region" description="Helical" evidence="1">
    <location>
        <begin position="62"/>
        <end position="78"/>
    </location>
</feature>
<dbReference type="PANTHER" id="PTHR38602:SF1">
    <property type="entry name" value="INNER MEMBRANE PROTEIN"/>
    <property type="match status" value="1"/>
</dbReference>
<accession>K6Y5G9</accession>
<feature type="transmembrane region" description="Helical" evidence="1">
    <location>
        <begin position="20"/>
        <end position="41"/>
    </location>
</feature>
<keyword evidence="1" id="KW-0812">Transmembrane</keyword>
<dbReference type="EMBL" id="BAEO01000028">
    <property type="protein sequence ID" value="GAC19211.1"/>
    <property type="molecule type" value="Genomic_DNA"/>
</dbReference>
<reference evidence="2 3" key="1">
    <citation type="journal article" date="2017" name="Antonie Van Leeuwenhoek">
        <title>Rhizobium rhizosphaerae sp. nov., a novel species isolated from rice rhizosphere.</title>
        <authorList>
            <person name="Zhao J.J."/>
            <person name="Zhang J."/>
            <person name="Zhang R.J."/>
            <person name="Zhang C.W."/>
            <person name="Yin H.Q."/>
            <person name="Zhang X.X."/>
        </authorList>
    </citation>
    <scope>NUCLEOTIDE SEQUENCE [LARGE SCALE GENOMIC DNA]</scope>
    <source>
        <strain evidence="2 3">BSs20135</strain>
    </source>
</reference>
<evidence type="ECO:0000313" key="3">
    <source>
        <dbReference type="Proteomes" id="UP000006327"/>
    </source>
</evidence>
<gene>
    <name evidence="2" type="ORF">GARC_2244</name>
</gene>
<organism evidence="2 3">
    <name type="scientific">Paraglaciecola arctica BSs20135</name>
    <dbReference type="NCBI Taxonomy" id="493475"/>
    <lineage>
        <taxon>Bacteria</taxon>
        <taxon>Pseudomonadati</taxon>
        <taxon>Pseudomonadota</taxon>
        <taxon>Gammaproteobacteria</taxon>
        <taxon>Alteromonadales</taxon>
        <taxon>Alteromonadaceae</taxon>
        <taxon>Paraglaciecola</taxon>
    </lineage>
</organism>
<dbReference type="Pfam" id="PF09838">
    <property type="entry name" value="DUF2065"/>
    <property type="match status" value="1"/>
</dbReference>
<dbReference type="Proteomes" id="UP000006327">
    <property type="component" value="Unassembled WGS sequence"/>
</dbReference>
<keyword evidence="1" id="KW-1133">Transmembrane helix</keyword>